<organism evidence="1 2">
    <name type="scientific">Macrolepiota fuliginosa MF-IS2</name>
    <dbReference type="NCBI Taxonomy" id="1400762"/>
    <lineage>
        <taxon>Eukaryota</taxon>
        <taxon>Fungi</taxon>
        <taxon>Dikarya</taxon>
        <taxon>Basidiomycota</taxon>
        <taxon>Agaricomycotina</taxon>
        <taxon>Agaricomycetes</taxon>
        <taxon>Agaricomycetidae</taxon>
        <taxon>Agaricales</taxon>
        <taxon>Agaricineae</taxon>
        <taxon>Agaricaceae</taxon>
        <taxon>Macrolepiota</taxon>
    </lineage>
</organism>
<reference evidence="1" key="1">
    <citation type="submission" date="2020-11" db="EMBL/GenBank/DDBJ databases">
        <authorList>
            <consortium name="DOE Joint Genome Institute"/>
            <person name="Ahrendt S."/>
            <person name="Riley R."/>
            <person name="Andreopoulos W."/>
            <person name="Labutti K."/>
            <person name="Pangilinan J."/>
            <person name="Ruiz-Duenas F.J."/>
            <person name="Barrasa J.M."/>
            <person name="Sanchez-Garcia M."/>
            <person name="Camarero S."/>
            <person name="Miyauchi S."/>
            <person name="Serrano A."/>
            <person name="Linde D."/>
            <person name="Babiker R."/>
            <person name="Drula E."/>
            <person name="Ayuso-Fernandez I."/>
            <person name="Pacheco R."/>
            <person name="Padilla G."/>
            <person name="Ferreira P."/>
            <person name="Barriuso J."/>
            <person name="Kellner H."/>
            <person name="Castanera R."/>
            <person name="Alfaro M."/>
            <person name="Ramirez L."/>
            <person name="Pisabarro A.G."/>
            <person name="Kuo A."/>
            <person name="Tritt A."/>
            <person name="Lipzen A."/>
            <person name="He G."/>
            <person name="Yan M."/>
            <person name="Ng V."/>
            <person name="Cullen D."/>
            <person name="Martin F."/>
            <person name="Rosso M.-N."/>
            <person name="Henrissat B."/>
            <person name="Hibbett D."/>
            <person name="Martinez A.T."/>
            <person name="Grigoriev I.V."/>
        </authorList>
    </citation>
    <scope>NUCLEOTIDE SEQUENCE</scope>
    <source>
        <strain evidence="1">MF-IS2</strain>
    </source>
</reference>
<dbReference type="OrthoDB" id="2671430at2759"/>
<gene>
    <name evidence="1" type="ORF">P691DRAFT_768758</name>
</gene>
<evidence type="ECO:0000313" key="1">
    <source>
        <dbReference type="EMBL" id="KAF9439831.1"/>
    </source>
</evidence>
<name>A0A9P5WYV4_9AGAR</name>
<sequence length="164" mass="18651">MRLVDNGLPLFEEISSFRHQSRSAEEEEQHHLVHVLTAAINNSVQLDLDITKIRDRTQFIKKTKNIILGHFDKPTTIVDSSGHILVWYLPQVLTKKQQNQLVANTKPLIPKLTKSLKPGKKQVWHKNPKLFVTTLEGQELAPDIETFAVGWYPQSHAYASGAKP</sequence>
<dbReference type="AlphaFoldDB" id="A0A9P5WYV4"/>
<dbReference type="Proteomes" id="UP000807342">
    <property type="component" value="Unassembled WGS sequence"/>
</dbReference>
<keyword evidence="2" id="KW-1185">Reference proteome</keyword>
<evidence type="ECO:0000313" key="2">
    <source>
        <dbReference type="Proteomes" id="UP000807342"/>
    </source>
</evidence>
<comment type="caution">
    <text evidence="1">The sequence shown here is derived from an EMBL/GenBank/DDBJ whole genome shotgun (WGS) entry which is preliminary data.</text>
</comment>
<accession>A0A9P5WYV4</accession>
<protein>
    <submittedName>
        <fullName evidence="1">Uncharacterized protein</fullName>
    </submittedName>
</protein>
<dbReference type="EMBL" id="MU153301">
    <property type="protein sequence ID" value="KAF9439831.1"/>
    <property type="molecule type" value="Genomic_DNA"/>
</dbReference>
<proteinExistence type="predicted"/>